<dbReference type="GO" id="GO:0005840">
    <property type="term" value="C:ribosome"/>
    <property type="evidence" value="ECO:0007669"/>
    <property type="project" value="InterPro"/>
</dbReference>
<dbReference type="InterPro" id="IPR018261">
    <property type="entry name" value="Ribosomal_bL27_CS"/>
</dbReference>
<dbReference type="STRING" id="69332.A0A388KAK6"/>
<proteinExistence type="inferred from homology"/>
<dbReference type="OrthoDB" id="1867012at2759"/>
<dbReference type="Pfam" id="PF01016">
    <property type="entry name" value="Ribosomal_L27"/>
    <property type="match status" value="1"/>
</dbReference>
<gene>
    <name evidence="1" type="ORF">CBR_g74659</name>
</gene>
<organism evidence="1 2">
    <name type="scientific">Chara braunii</name>
    <name type="common">Braun's stonewort</name>
    <dbReference type="NCBI Taxonomy" id="69332"/>
    <lineage>
        <taxon>Eukaryota</taxon>
        <taxon>Viridiplantae</taxon>
        <taxon>Streptophyta</taxon>
        <taxon>Charophyceae</taxon>
        <taxon>Charales</taxon>
        <taxon>Characeae</taxon>
        <taxon>Chara</taxon>
    </lineage>
</organism>
<reference evidence="1 2" key="1">
    <citation type="journal article" date="2018" name="Cell">
        <title>The Chara Genome: Secondary Complexity and Implications for Plant Terrestrialization.</title>
        <authorList>
            <person name="Nishiyama T."/>
            <person name="Sakayama H."/>
            <person name="Vries J.D."/>
            <person name="Buschmann H."/>
            <person name="Saint-Marcoux D."/>
            <person name="Ullrich K.K."/>
            <person name="Haas F.B."/>
            <person name="Vanderstraeten L."/>
            <person name="Becker D."/>
            <person name="Lang D."/>
            <person name="Vosolsobe S."/>
            <person name="Rombauts S."/>
            <person name="Wilhelmsson P.K.I."/>
            <person name="Janitza P."/>
            <person name="Kern R."/>
            <person name="Heyl A."/>
            <person name="Rumpler F."/>
            <person name="Villalobos L.I.A.C."/>
            <person name="Clay J.M."/>
            <person name="Skokan R."/>
            <person name="Toyoda A."/>
            <person name="Suzuki Y."/>
            <person name="Kagoshima H."/>
            <person name="Schijlen E."/>
            <person name="Tajeshwar N."/>
            <person name="Catarino B."/>
            <person name="Hetherington A.J."/>
            <person name="Saltykova A."/>
            <person name="Bonnot C."/>
            <person name="Breuninger H."/>
            <person name="Symeonidi A."/>
            <person name="Radhakrishnan G.V."/>
            <person name="Van Nieuwerburgh F."/>
            <person name="Deforce D."/>
            <person name="Chang C."/>
            <person name="Karol K.G."/>
            <person name="Hedrich R."/>
            <person name="Ulvskov P."/>
            <person name="Glockner G."/>
            <person name="Delwiche C.F."/>
            <person name="Petrasek J."/>
            <person name="Van de Peer Y."/>
            <person name="Friml J."/>
            <person name="Beilby M."/>
            <person name="Dolan L."/>
            <person name="Kohara Y."/>
            <person name="Sugano S."/>
            <person name="Fujiyama A."/>
            <person name="Delaux P.-M."/>
            <person name="Quint M."/>
            <person name="TheiBen G."/>
            <person name="Hagemann M."/>
            <person name="Harholt J."/>
            <person name="Dunand C."/>
            <person name="Zachgo S."/>
            <person name="Langdale J."/>
            <person name="Maumus F."/>
            <person name="Straeten D.V.D."/>
            <person name="Gould S.B."/>
            <person name="Rensing S.A."/>
        </authorList>
    </citation>
    <scope>NUCLEOTIDE SEQUENCE [LARGE SCALE GENOMIC DNA]</scope>
    <source>
        <strain evidence="1 2">S276</strain>
    </source>
</reference>
<dbReference type="Gramene" id="GBG66973">
    <property type="protein sequence ID" value="GBG66973"/>
    <property type="gene ID" value="CBR_g74659"/>
</dbReference>
<sequence>MQSMRRVGTPLMKSVQHNQNPHQAGGGLFDAWVGGGDCAGRAQSVCGGGGGGGALLPLIFCRWATKKAAGSTQNGRDSQPKNLGVKLFGGQKAIPGNIIVRQRGTRFHPGDFVGIGRDHTLFALAEGRVRFQTNKLTGRKFVHVDPTGGPPLHPEFADLQQSTMAAATEAAAAEGDKSAGTVIKTTQKRNRYWKK</sequence>
<dbReference type="PANTHER" id="PTHR15893">
    <property type="entry name" value="RIBOSOMAL PROTEIN L27"/>
    <property type="match status" value="1"/>
</dbReference>
<evidence type="ECO:0008006" key="3">
    <source>
        <dbReference type="Google" id="ProtNLM"/>
    </source>
</evidence>
<evidence type="ECO:0000313" key="1">
    <source>
        <dbReference type="EMBL" id="GBG66973.1"/>
    </source>
</evidence>
<dbReference type="NCBIfam" id="TIGR00062">
    <property type="entry name" value="L27"/>
    <property type="match status" value="1"/>
</dbReference>
<dbReference type="PROSITE" id="PS00831">
    <property type="entry name" value="RIBOSOMAL_L27"/>
    <property type="match status" value="1"/>
</dbReference>
<dbReference type="PRINTS" id="PR00063">
    <property type="entry name" value="RIBOSOMALL27"/>
</dbReference>
<name>A0A388KAK6_CHABU</name>
<keyword evidence="2" id="KW-1185">Reference proteome</keyword>
<dbReference type="PANTHER" id="PTHR15893:SF16">
    <property type="entry name" value="50S RIBOSOMAL PROTEIN L27"/>
    <property type="match status" value="1"/>
</dbReference>
<dbReference type="EMBL" id="BFEA01000081">
    <property type="protein sequence ID" value="GBG66973.1"/>
    <property type="molecule type" value="Genomic_DNA"/>
</dbReference>
<dbReference type="AlphaFoldDB" id="A0A388KAK6"/>
<dbReference type="Proteomes" id="UP000265515">
    <property type="component" value="Unassembled WGS sequence"/>
</dbReference>
<dbReference type="GO" id="GO:0003735">
    <property type="term" value="F:structural constituent of ribosome"/>
    <property type="evidence" value="ECO:0007669"/>
    <property type="project" value="InterPro"/>
</dbReference>
<evidence type="ECO:0000313" key="2">
    <source>
        <dbReference type="Proteomes" id="UP000265515"/>
    </source>
</evidence>
<comment type="caution">
    <text evidence="1">The sequence shown here is derived from an EMBL/GenBank/DDBJ whole genome shotgun (WGS) entry which is preliminary data.</text>
</comment>
<dbReference type="HAMAP" id="MF_00539">
    <property type="entry name" value="Ribosomal_bL27"/>
    <property type="match status" value="1"/>
</dbReference>
<dbReference type="Gene3D" id="2.40.50.100">
    <property type="match status" value="1"/>
</dbReference>
<dbReference type="SUPFAM" id="SSF110324">
    <property type="entry name" value="Ribosomal L27 protein-like"/>
    <property type="match status" value="1"/>
</dbReference>
<dbReference type="GO" id="GO:0006412">
    <property type="term" value="P:translation"/>
    <property type="evidence" value="ECO:0007669"/>
    <property type="project" value="InterPro"/>
</dbReference>
<accession>A0A388KAK6</accession>
<protein>
    <recommendedName>
        <fullName evidence="3">50S ribosomal protein L27, chloroplastic</fullName>
    </recommendedName>
</protein>
<dbReference type="FunFam" id="2.40.50.100:FF:000038">
    <property type="entry name" value="50S ribosomal protein L27"/>
    <property type="match status" value="1"/>
</dbReference>
<dbReference type="InterPro" id="IPR001684">
    <property type="entry name" value="Ribosomal_bL27"/>
</dbReference>